<dbReference type="AlphaFoldDB" id="A0A7J7H606"/>
<name>A0A7J7H606_CAMSI</name>
<comment type="caution">
    <text evidence="1">The sequence shown here is derived from an EMBL/GenBank/DDBJ whole genome shotgun (WGS) entry which is preliminary data.</text>
</comment>
<keyword evidence="2" id="KW-1185">Reference proteome</keyword>
<protein>
    <submittedName>
        <fullName evidence="1">Uncharacterized protein</fullName>
    </submittedName>
</protein>
<evidence type="ECO:0000313" key="2">
    <source>
        <dbReference type="Proteomes" id="UP000593564"/>
    </source>
</evidence>
<reference evidence="2" key="1">
    <citation type="journal article" date="2020" name="Nat. Commun.">
        <title>Genome assembly of wild tea tree DASZ reveals pedigree and selection history of tea varieties.</title>
        <authorList>
            <person name="Zhang W."/>
            <person name="Zhang Y."/>
            <person name="Qiu H."/>
            <person name="Guo Y."/>
            <person name="Wan H."/>
            <person name="Zhang X."/>
            <person name="Scossa F."/>
            <person name="Alseekh S."/>
            <person name="Zhang Q."/>
            <person name="Wang P."/>
            <person name="Xu L."/>
            <person name="Schmidt M.H."/>
            <person name="Jia X."/>
            <person name="Li D."/>
            <person name="Zhu A."/>
            <person name="Guo F."/>
            <person name="Chen W."/>
            <person name="Ni D."/>
            <person name="Usadel B."/>
            <person name="Fernie A.R."/>
            <person name="Wen W."/>
        </authorList>
    </citation>
    <scope>NUCLEOTIDE SEQUENCE [LARGE SCALE GENOMIC DNA]</scope>
    <source>
        <strain evidence="2">cv. G240</strain>
    </source>
</reference>
<gene>
    <name evidence="1" type="ORF">HYC85_014367</name>
</gene>
<organism evidence="1 2">
    <name type="scientific">Camellia sinensis</name>
    <name type="common">Tea plant</name>
    <name type="synonym">Thea sinensis</name>
    <dbReference type="NCBI Taxonomy" id="4442"/>
    <lineage>
        <taxon>Eukaryota</taxon>
        <taxon>Viridiplantae</taxon>
        <taxon>Streptophyta</taxon>
        <taxon>Embryophyta</taxon>
        <taxon>Tracheophyta</taxon>
        <taxon>Spermatophyta</taxon>
        <taxon>Magnoliopsida</taxon>
        <taxon>eudicotyledons</taxon>
        <taxon>Gunneridae</taxon>
        <taxon>Pentapetalae</taxon>
        <taxon>asterids</taxon>
        <taxon>Ericales</taxon>
        <taxon>Theaceae</taxon>
        <taxon>Camellia</taxon>
    </lineage>
</organism>
<reference evidence="1 2" key="2">
    <citation type="submission" date="2020-07" db="EMBL/GenBank/DDBJ databases">
        <title>Genome assembly of wild tea tree DASZ reveals pedigree and selection history of tea varieties.</title>
        <authorList>
            <person name="Zhang W."/>
        </authorList>
    </citation>
    <scope>NUCLEOTIDE SEQUENCE [LARGE SCALE GENOMIC DNA]</scope>
    <source>
        <strain evidence="2">cv. G240</strain>
        <tissue evidence="1">Leaf</tissue>
    </source>
</reference>
<dbReference type="EMBL" id="JACBKZ010000006">
    <property type="protein sequence ID" value="KAF5948410.1"/>
    <property type="molecule type" value="Genomic_DNA"/>
</dbReference>
<dbReference type="Proteomes" id="UP000593564">
    <property type="component" value="Unassembled WGS sequence"/>
</dbReference>
<proteinExistence type="predicted"/>
<evidence type="ECO:0000313" key="1">
    <source>
        <dbReference type="EMBL" id="KAF5948410.1"/>
    </source>
</evidence>
<sequence length="49" mass="5540">MFTIKLRETIFFPNIMATSGVPCSRVKTVSLIPHRGTLQTKLAKTFKET</sequence>
<accession>A0A7J7H606</accession>